<dbReference type="EMBL" id="GGEC01091839">
    <property type="protein sequence ID" value="MBX72323.1"/>
    <property type="molecule type" value="Transcribed_RNA"/>
</dbReference>
<name>A0A2P2QZC7_RHIMU</name>
<proteinExistence type="predicted"/>
<reference evidence="1" key="1">
    <citation type="submission" date="2018-02" db="EMBL/GenBank/DDBJ databases">
        <title>Rhizophora mucronata_Transcriptome.</title>
        <authorList>
            <person name="Meera S.P."/>
            <person name="Sreeshan A."/>
            <person name="Augustine A."/>
        </authorList>
    </citation>
    <scope>NUCLEOTIDE SEQUENCE</scope>
    <source>
        <tissue evidence="1">Leaf</tissue>
    </source>
</reference>
<dbReference type="AlphaFoldDB" id="A0A2P2QZC7"/>
<accession>A0A2P2QZC7</accession>
<sequence length="50" mass="5894">MSSTELIPHGFYTEPLPFKQRSQLTQRSILSILILLRLNVKDRIYNVIIH</sequence>
<protein>
    <submittedName>
        <fullName evidence="1">Uncharacterized protein</fullName>
    </submittedName>
</protein>
<organism evidence="1">
    <name type="scientific">Rhizophora mucronata</name>
    <name type="common">Asiatic mangrove</name>
    <dbReference type="NCBI Taxonomy" id="61149"/>
    <lineage>
        <taxon>Eukaryota</taxon>
        <taxon>Viridiplantae</taxon>
        <taxon>Streptophyta</taxon>
        <taxon>Embryophyta</taxon>
        <taxon>Tracheophyta</taxon>
        <taxon>Spermatophyta</taxon>
        <taxon>Magnoliopsida</taxon>
        <taxon>eudicotyledons</taxon>
        <taxon>Gunneridae</taxon>
        <taxon>Pentapetalae</taxon>
        <taxon>rosids</taxon>
        <taxon>fabids</taxon>
        <taxon>Malpighiales</taxon>
        <taxon>Rhizophoraceae</taxon>
        <taxon>Rhizophora</taxon>
    </lineage>
</organism>
<evidence type="ECO:0000313" key="1">
    <source>
        <dbReference type="EMBL" id="MBX72323.1"/>
    </source>
</evidence>